<name>A0A4S2N7T1_9PEZI</name>
<gene>
    <name evidence="1" type="ORF">EX30DRAFT_337746</name>
</gene>
<keyword evidence="2" id="KW-1185">Reference proteome</keyword>
<evidence type="ECO:0000313" key="1">
    <source>
        <dbReference type="EMBL" id="TGZ85380.1"/>
    </source>
</evidence>
<dbReference type="Proteomes" id="UP000298138">
    <property type="component" value="Unassembled WGS sequence"/>
</dbReference>
<reference evidence="1 2" key="1">
    <citation type="submission" date="2019-04" db="EMBL/GenBank/DDBJ databases">
        <title>Comparative genomics and transcriptomics to analyze fruiting body development in filamentous ascomycetes.</title>
        <authorList>
            <consortium name="DOE Joint Genome Institute"/>
            <person name="Lutkenhaus R."/>
            <person name="Traeger S."/>
            <person name="Breuer J."/>
            <person name="Kuo A."/>
            <person name="Lipzen A."/>
            <person name="Pangilinan J."/>
            <person name="Dilworth D."/>
            <person name="Sandor L."/>
            <person name="Poggeler S."/>
            <person name="Barry K."/>
            <person name="Grigoriev I.V."/>
            <person name="Nowrousian M."/>
        </authorList>
    </citation>
    <scope>NUCLEOTIDE SEQUENCE [LARGE SCALE GENOMIC DNA]</scope>
    <source>
        <strain evidence="1 2">CBS 389.68</strain>
    </source>
</reference>
<dbReference type="PANTHER" id="PTHR39218:SF1">
    <property type="entry name" value="OXIDOREDUCTASE 14 KDA SUBUNIT, PUTATIVE (AFU_ORTHOLOGUE AFUA_1G12110)-RELATED"/>
    <property type="match status" value="1"/>
</dbReference>
<proteinExistence type="predicted"/>
<dbReference type="STRING" id="341454.A0A4S2N7T1"/>
<protein>
    <submittedName>
        <fullName evidence="1">Uncharacterized protein</fullName>
    </submittedName>
</protein>
<organism evidence="1 2">
    <name type="scientific">Ascodesmis nigricans</name>
    <dbReference type="NCBI Taxonomy" id="341454"/>
    <lineage>
        <taxon>Eukaryota</taxon>
        <taxon>Fungi</taxon>
        <taxon>Dikarya</taxon>
        <taxon>Ascomycota</taxon>
        <taxon>Pezizomycotina</taxon>
        <taxon>Pezizomycetes</taxon>
        <taxon>Pezizales</taxon>
        <taxon>Ascodesmidaceae</taxon>
        <taxon>Ascodesmis</taxon>
    </lineage>
</organism>
<accession>A0A4S2N7T1</accession>
<sequence length="74" mass="8880">MWQLGIERRPLFASHTWKPYPVFMIVSMVFGHYIDGLESRQFDLLEERKQKLMAKRLRQLEREAKGTSEIPVME</sequence>
<dbReference type="AlphaFoldDB" id="A0A4S2N7T1"/>
<evidence type="ECO:0000313" key="2">
    <source>
        <dbReference type="Proteomes" id="UP000298138"/>
    </source>
</evidence>
<dbReference type="OrthoDB" id="2141050at2759"/>
<dbReference type="PANTHER" id="PTHR39218">
    <property type="entry name" value="OXIDOREDUCTASE 14 KDA SUBUNIT, PUTATIVE (AFU_ORTHOLOGUE AFUA_1G12110)-RELATED"/>
    <property type="match status" value="1"/>
</dbReference>
<dbReference type="InParanoid" id="A0A4S2N7T1"/>
<dbReference type="EMBL" id="ML220112">
    <property type="protein sequence ID" value="TGZ85380.1"/>
    <property type="molecule type" value="Genomic_DNA"/>
</dbReference>